<keyword evidence="3" id="KW-1185">Reference proteome</keyword>
<accession>U7V7I0</accession>
<sequence length="132" mass="14844">MDLKDIIQFIGSLAFTSAILTVTVFILNYKYKEFLNKILKGKLSHLQLHKILGITTIILGTIHGLGMAFAYPSVLKKYTGISGIFLLSLFWILGTLPFIVKKVPIKYKKNVLKSHKILGGIIFIFIIIHISL</sequence>
<evidence type="ECO:0000256" key="1">
    <source>
        <dbReference type="SAM" id="Phobius"/>
    </source>
</evidence>
<keyword evidence="1" id="KW-1133">Transmembrane helix</keyword>
<feature type="transmembrane region" description="Helical" evidence="1">
    <location>
        <begin position="78"/>
        <end position="100"/>
    </location>
</feature>
<name>U7V7I0_9FUSO</name>
<dbReference type="STRING" id="1319815.HMPREF0202_02608"/>
<keyword evidence="1" id="KW-0472">Membrane</keyword>
<organism evidence="2 3">
    <name type="scientific">Cetobacterium somerae ATCC BAA-474</name>
    <dbReference type="NCBI Taxonomy" id="1319815"/>
    <lineage>
        <taxon>Bacteria</taxon>
        <taxon>Fusobacteriati</taxon>
        <taxon>Fusobacteriota</taxon>
        <taxon>Fusobacteriia</taxon>
        <taxon>Fusobacteriales</taxon>
        <taxon>Fusobacteriaceae</taxon>
        <taxon>Cetobacterium</taxon>
    </lineage>
</organism>
<dbReference type="AlphaFoldDB" id="U7V7I0"/>
<feature type="transmembrane region" description="Helical" evidence="1">
    <location>
        <begin position="50"/>
        <end position="72"/>
    </location>
</feature>
<dbReference type="HOGENOM" id="CLU_1913335_0_0_0"/>
<protein>
    <recommendedName>
        <fullName evidence="4">Ferric oxidoreductase domain-containing protein</fullName>
    </recommendedName>
</protein>
<dbReference type="RefSeq" id="WP_023052137.1">
    <property type="nucleotide sequence ID" value="NZ_CP173065.2"/>
</dbReference>
<keyword evidence="1" id="KW-0812">Transmembrane</keyword>
<feature type="transmembrane region" description="Helical" evidence="1">
    <location>
        <begin position="112"/>
        <end position="131"/>
    </location>
</feature>
<dbReference type="Proteomes" id="UP000017081">
    <property type="component" value="Unassembled WGS sequence"/>
</dbReference>
<dbReference type="EMBL" id="AXZF01000140">
    <property type="protein sequence ID" value="ERT66708.1"/>
    <property type="molecule type" value="Genomic_DNA"/>
</dbReference>
<comment type="caution">
    <text evidence="2">The sequence shown here is derived from an EMBL/GenBank/DDBJ whole genome shotgun (WGS) entry which is preliminary data.</text>
</comment>
<reference evidence="2 3" key="1">
    <citation type="submission" date="2013-08" db="EMBL/GenBank/DDBJ databases">
        <authorList>
            <person name="Weinstock G."/>
            <person name="Sodergren E."/>
            <person name="Wylie T."/>
            <person name="Fulton L."/>
            <person name="Fulton R."/>
            <person name="Fronick C."/>
            <person name="O'Laughlin M."/>
            <person name="Godfrey J."/>
            <person name="Miner T."/>
            <person name="Herter B."/>
            <person name="Appelbaum E."/>
            <person name="Cordes M."/>
            <person name="Lek S."/>
            <person name="Wollam A."/>
            <person name="Pepin K.H."/>
            <person name="Palsikar V.B."/>
            <person name="Mitreva M."/>
            <person name="Wilson R.K."/>
        </authorList>
    </citation>
    <scope>NUCLEOTIDE SEQUENCE [LARGE SCALE GENOMIC DNA]</scope>
    <source>
        <strain evidence="2 3">ATCC BAA-474</strain>
    </source>
</reference>
<evidence type="ECO:0000313" key="2">
    <source>
        <dbReference type="EMBL" id="ERT66708.1"/>
    </source>
</evidence>
<dbReference type="Gene3D" id="1.20.120.1770">
    <property type="match status" value="1"/>
</dbReference>
<evidence type="ECO:0000313" key="3">
    <source>
        <dbReference type="Proteomes" id="UP000017081"/>
    </source>
</evidence>
<gene>
    <name evidence="2" type="ORF">HMPREF0202_02608</name>
</gene>
<proteinExistence type="predicted"/>
<feature type="transmembrane region" description="Helical" evidence="1">
    <location>
        <begin position="6"/>
        <end position="29"/>
    </location>
</feature>
<evidence type="ECO:0008006" key="4">
    <source>
        <dbReference type="Google" id="ProtNLM"/>
    </source>
</evidence>